<dbReference type="InterPro" id="IPR012337">
    <property type="entry name" value="RNaseH-like_sf"/>
</dbReference>
<dbReference type="EMBL" id="CM016553">
    <property type="protein sequence ID" value="TKW31287.1"/>
    <property type="molecule type" value="Genomic_DNA"/>
</dbReference>
<feature type="domain" description="TTF-type" evidence="2">
    <location>
        <begin position="151"/>
        <end position="238"/>
    </location>
</feature>
<dbReference type="Pfam" id="PF05699">
    <property type="entry name" value="Dimer_Tnp_hAT"/>
    <property type="match status" value="1"/>
</dbReference>
<evidence type="ECO:0000259" key="2">
    <source>
        <dbReference type="SMART" id="SM00597"/>
    </source>
</evidence>
<dbReference type="GO" id="GO:0046983">
    <property type="term" value="F:protein dimerization activity"/>
    <property type="evidence" value="ECO:0007669"/>
    <property type="project" value="InterPro"/>
</dbReference>
<evidence type="ECO:0000313" key="4">
    <source>
        <dbReference type="Proteomes" id="UP000298652"/>
    </source>
</evidence>
<gene>
    <name evidence="3" type="ORF">SEVIR_2G095700v2</name>
</gene>
<dbReference type="AlphaFoldDB" id="A0A4U6W1Q5"/>
<evidence type="ECO:0000256" key="1">
    <source>
        <dbReference type="SAM" id="MobiDB-lite"/>
    </source>
</evidence>
<dbReference type="SUPFAM" id="SSF53098">
    <property type="entry name" value="Ribonuclease H-like"/>
    <property type="match status" value="1"/>
</dbReference>
<dbReference type="OMA" id="EPHNGNF"/>
<dbReference type="InterPro" id="IPR006580">
    <property type="entry name" value="Znf_TTF"/>
</dbReference>
<dbReference type="PANTHER" id="PTHR45749">
    <property type="match status" value="1"/>
</dbReference>
<feature type="compositionally biased region" description="Basic and acidic residues" evidence="1">
    <location>
        <begin position="1"/>
        <end position="11"/>
    </location>
</feature>
<accession>A0A4U6W1Q5</accession>
<dbReference type="InterPro" id="IPR008906">
    <property type="entry name" value="HATC_C_dom"/>
</dbReference>
<dbReference type="SMART" id="SM00597">
    <property type="entry name" value="ZnF_TTF"/>
    <property type="match status" value="1"/>
</dbReference>
<dbReference type="Pfam" id="PF14291">
    <property type="entry name" value="DUF4371"/>
    <property type="match status" value="1"/>
</dbReference>
<dbReference type="Proteomes" id="UP000298652">
    <property type="component" value="Chromosome 2"/>
</dbReference>
<evidence type="ECO:0000313" key="3">
    <source>
        <dbReference type="EMBL" id="TKW31287.1"/>
    </source>
</evidence>
<sequence length="840" mass="96153">MSSRKYESGCEKRKKKRRVDELIESQRGAMDKFCKIYHGSKSNTGASTNPDELAIVVADEPTNGNQEENVNINVNDNNVSDSQTTVNASGAHAQSANVDEEPIYTSDIYDPRNWDNLDNKARDILVEKGPIREENIKFPLDAASRHFSYAHYSRKLSNGEVHDRKWLVYSKHVEKVFCFCCKIFKSSTSKSPSSLAGDGLRNWKHISEKLKEHENSVEHISNMNSWNELRARLWKKETIDKELQQQITKEKERLRQVLLRIIAIVKFLGKRNLAFRGSSEQLYNDSNGNFLACVEMIAEFDLVMQDHLRRIQNKEIHYHYLSHKIQNELISLLAFDITSYIVKVVKEAKYFSVILDCTPDVSHQEQMTLLVRCVNLSDGKIKIEEYFLGFLKVDDTSGMGLFNVLLESMESFGLNISDIRGQGYDNGSNMKGKYKGVKTRLLDINPRALYMPCACHSLNLTLCDMAKSSGKVVSFFGIVQHIYVLFAGSTKRWNVLLKHVPSLTVKSLSNTRWESRIKSVTAIRYQATELRSALSELHHDSDVEPKDRSDAKNLLDALGNFEFLIGMVIWHDILFAVNKVSKKLQSPAMCIDSTLKQIQGIMQYFENYRDEGFSSSLIIAKGIATDMGVEASFPEKRRATRKKQFDESNCQEQILEAEKAFKVEYFFVLVDMAIASLKNRFEELMMFKDIFGFLMSSSTLKSLNDNELEECCIKFAETFSFDGSSDVEVYDLISELKIMKFTLPDDVMSAMEIFEHVRDVDCYPNVSIAYRLLFTVPVTVASAERSFSKLKLLRNYLRSTMTQERLNGLATLCIEKKLLDEIDINSIISDFASRNVRRNF</sequence>
<feature type="region of interest" description="Disordered" evidence="1">
    <location>
        <begin position="1"/>
        <end position="21"/>
    </location>
</feature>
<keyword evidence="4" id="KW-1185">Reference proteome</keyword>
<reference evidence="3" key="1">
    <citation type="submission" date="2019-03" db="EMBL/GenBank/DDBJ databases">
        <title>WGS assembly of Setaria viridis.</title>
        <authorList>
            <person name="Huang P."/>
            <person name="Jenkins J."/>
            <person name="Grimwood J."/>
            <person name="Barry K."/>
            <person name="Healey A."/>
            <person name="Mamidi S."/>
            <person name="Sreedasyam A."/>
            <person name="Shu S."/>
            <person name="Feldman M."/>
            <person name="Wu J."/>
            <person name="Yu Y."/>
            <person name="Chen C."/>
            <person name="Johnson J."/>
            <person name="Rokhsar D."/>
            <person name="Baxter I."/>
            <person name="Schmutz J."/>
            <person name="Brutnell T."/>
            <person name="Kellogg E."/>
        </authorList>
    </citation>
    <scope>NUCLEOTIDE SEQUENCE [LARGE SCALE GENOMIC DNA]</scope>
</reference>
<dbReference type="PANTHER" id="PTHR45749:SF24">
    <property type="entry name" value="TTF-TYPE DOMAIN-CONTAINING PROTEIN"/>
    <property type="match status" value="1"/>
</dbReference>
<dbReference type="InterPro" id="IPR025398">
    <property type="entry name" value="DUF4371"/>
</dbReference>
<organism evidence="3 4">
    <name type="scientific">Setaria viridis</name>
    <name type="common">Green bristlegrass</name>
    <name type="synonym">Setaria italica subsp. viridis</name>
    <dbReference type="NCBI Taxonomy" id="4556"/>
    <lineage>
        <taxon>Eukaryota</taxon>
        <taxon>Viridiplantae</taxon>
        <taxon>Streptophyta</taxon>
        <taxon>Embryophyta</taxon>
        <taxon>Tracheophyta</taxon>
        <taxon>Spermatophyta</taxon>
        <taxon>Magnoliopsida</taxon>
        <taxon>Liliopsida</taxon>
        <taxon>Poales</taxon>
        <taxon>Poaceae</taxon>
        <taxon>PACMAD clade</taxon>
        <taxon>Panicoideae</taxon>
        <taxon>Panicodae</taxon>
        <taxon>Paniceae</taxon>
        <taxon>Cenchrinae</taxon>
        <taxon>Setaria</taxon>
    </lineage>
</organism>
<proteinExistence type="predicted"/>
<protein>
    <recommendedName>
        <fullName evidence="2">TTF-type domain-containing protein</fullName>
    </recommendedName>
</protein>
<name>A0A4U6W1Q5_SETVI</name>
<dbReference type="Gramene" id="TKW31287">
    <property type="protein sequence ID" value="TKW31287"/>
    <property type="gene ID" value="SEVIR_2G095700v2"/>
</dbReference>